<feature type="compositionally biased region" description="Polar residues" evidence="4">
    <location>
        <begin position="1585"/>
        <end position="1599"/>
    </location>
</feature>
<dbReference type="InterPro" id="IPR004344">
    <property type="entry name" value="TTL/TTLL_fam"/>
</dbReference>
<feature type="region of interest" description="Disordered" evidence="4">
    <location>
        <begin position="2053"/>
        <end position="2108"/>
    </location>
</feature>
<feature type="compositionally biased region" description="Low complexity" evidence="4">
    <location>
        <begin position="1468"/>
        <end position="1485"/>
    </location>
</feature>
<gene>
    <name evidence="5" type="ORF">CSUI_001972</name>
</gene>
<keyword evidence="1 5" id="KW-0436">Ligase</keyword>
<evidence type="ECO:0000256" key="3">
    <source>
        <dbReference type="ARBA" id="ARBA00022840"/>
    </source>
</evidence>
<feature type="region of interest" description="Disordered" evidence="4">
    <location>
        <begin position="1"/>
        <end position="64"/>
    </location>
</feature>
<feature type="compositionally biased region" description="Basic and acidic residues" evidence="4">
    <location>
        <begin position="1545"/>
        <end position="1561"/>
    </location>
</feature>
<reference evidence="5 6" key="1">
    <citation type="journal article" date="2017" name="Int. J. Parasitol.">
        <title>The genome of the protozoan parasite Cystoisospora suis and a reverse vaccinology approach to identify vaccine candidates.</title>
        <authorList>
            <person name="Palmieri N."/>
            <person name="Shrestha A."/>
            <person name="Ruttkowski B."/>
            <person name="Beck T."/>
            <person name="Vogl C."/>
            <person name="Tomley F."/>
            <person name="Blake D.P."/>
            <person name="Joachim A."/>
        </authorList>
    </citation>
    <scope>NUCLEOTIDE SEQUENCE [LARGE SCALE GENOMIC DNA]</scope>
    <source>
        <strain evidence="5 6">Wien I</strain>
    </source>
</reference>
<feature type="region of interest" description="Disordered" evidence="4">
    <location>
        <begin position="614"/>
        <end position="646"/>
    </location>
</feature>
<sequence>MFSFLPRRGLSPSRPVSNSSRPEHDTAALDSQPTGMPLGPSAEVTPSLSCPPQGSRPRSLQTDMAGGVCGRVQNSVLMRPAGTLPHLPRDDRATSLQVFATGVPPNSRVGRGPGSCLFGVFCPAVVSSGQSQAFPSASQFAQPAGAMPTAGESRRPGCLPPRPDGFFPCFPRPHVSPLVPDCGCVYSGRNDGTVTTLGMESHHVSGGFHSQSPPQSRGFSYLPFTASAAPEAHSQRFLVADQNLHSRLPNALVSSYTRDNAQLPQVLLPVAADQRRPSRPVQPFLPGGHCAPPSSHVPPAQYPLFSPESQYVFRNDARTILVDVGPGTVPDTAACHLQHHRQPQQSSSQPCLVPRGERAVATDDKQDQSAPHGVARQETSISDDVTRIISREEVRKSIEPSSPCTRIVSTTSQVTSYVEDNSAKGVAQSSNQQISAIAGDDSPHPGSESEGVLNSLSSQQYRMHVAGAAPSALTHEISVLSQTAGTATPGRSHMRRCPTDVSQRGTEAAPLQELPGMCCSPAGSGSDCGGGAIGEAVQESSGCFDSWQDEHSGEVIGEHRSPYAVGEPDTPPAFPPRYDSTEEEEMNGEEGWDPAEGSGQDICASLGHRDSVLSEEYEAESGTSEVDAGGEEEEGTWEGSSNLEERGAANGVPSLLYYEKHQNPACLQQKRETHHAGAAGAYETNLQYLESEADMTSEVLPDRLDSRGRDGNDGNGAGSDPTPSEVIGMPWAEDPCVDVQLPTPTYTRIRRDSGTNGHLTSDAKYLRSCRDDVTDSVALAAGDSSGKQKTVFQRSKTERVETRDRGARVEAGEGVSTKATLSWSKVVVNTKMCRAEKPLINTVAHRLGWTRQEQINCKGNIVWLGGSVPDHEHLHYNRPLQIINRFPGMWDMTKKRMLSRILALYQQLYPDVFDFSPPCWSLPEDRHTIERLLNNRNQEVYILKPDGGAMGNGVQLVTRCRDIDAMVLRGDGNYIMQKYIHNPYLMNKRKFDFRIYCMLLSVSGTPKVFVSKLGMARFCTEEYRTPSRKNIDNPFMHLTNYSINKDNISSFVRSSDLHDDNNSKRMLKDVFKDLARDGVNIANVWQQIKSITARTIVCLYPWLNLRYRHVYRGRGQEASRCFQLLGLDILLDDTEKCWLLEVNSNPSLRIDYFDSKYEGIDVQLESAMDRYIKEPVVCEGLALAYRLLLQNRHRPCASNSFLCTSPQNTSPSYSGPSERTPFPGGTLGACCTPPSHTGQLGVSAADLRKIEDGSAGVPTVNATFRSRQGVANRGSNVADVISRPLPRCQPRPLKATEGPNRRLVGRSDSGCHTGVAQRQGGSREVGRGTDSRLRGLSSSKAATGGGFTKSKTRKCSARRRQEDDDEGADEELETGEIGTAQAVEKVRQILEHNDQTAASFHLSVPAQGSPPGVQSTKHLPPPPPGPAFQKGRAVPSCSVQSGGESAPPAAYHASIRRKAGTDGHSQVTTTTSSRAPSRSRSYSQSHDVTTEDEKGASSFVSRTAEASKAGQFTPVPDEADGFHVPERDGEHQPQPVQAPDEEPMEERKDSRQESLSDREELADTGDSPPESLPSHAKRTSEADTDCSTYSVSESLTASSSHEERRKAFLPVEPQCPEAAQLATELEWMDAAYREMEKCMDCFNVLGLRFANGPLPLNASGTGPGGSDDDAAVARGTSATGRKKFHPGPYKPFLKKDRLAAKKKQAVVKASYTKLHKDILHPLPREHAKPQHCWVDLEQAVGRLVAQTTPVLRFQLLFERLVNFPKAITLQRATLLEACRIVRLSDVLRKVQVPASNPVRPRLVPIASSRLSSSSSLSSGQGACFSRGLEQSFGGSGFPRTQSRCHPPSPADTTGESSFAAVARRSSLWSSPSIKSLSFGKTSAYRSRLQGSVSVSANDSSPTAVGSVVPERRRRLGLADVEALWCSHLQGVRRQLQLQEASPGLGLLEAWYVLEAVALVCFPFFPTKAKLLEAFLSAKKMVKGGPLASTKNWGNLQNSQCQSEIEEALKKVEEEERRALPWGKLFAGRGNTTDTATSGTTGAVGRCDTHATGEARQHGCDQHGHATEEKRSPEASTPVESHNRPGGSTRVDTRLTEAGAGCGPAPGASGDSFLHAPPCRYTNARAEEPHDRCQQGQQTSACAGFSSEGGSRTQAGNVLVKGSRSGRGVASAMWCQADGSWRDRRLTECDEGQCGTPSPIEAAPDACRGGGDATLSHADTAELHRYLKDQATCEGHHAELRASRSKAGGCGRRLSSMPAGLERRVTGREQSAATGSQKLQEPNRGRAYDETKRREEGAREDDRGWIQHTGSGLTEVPVWHEGLCAAWPDIGEYIQQHVPTDARTSAMERLVDYFELKWDYHNYSMLVHNGSV</sequence>
<organism evidence="5 6">
    <name type="scientific">Cystoisospora suis</name>
    <dbReference type="NCBI Taxonomy" id="483139"/>
    <lineage>
        <taxon>Eukaryota</taxon>
        <taxon>Sar</taxon>
        <taxon>Alveolata</taxon>
        <taxon>Apicomplexa</taxon>
        <taxon>Conoidasida</taxon>
        <taxon>Coccidia</taxon>
        <taxon>Eucoccidiorida</taxon>
        <taxon>Eimeriorina</taxon>
        <taxon>Sarcocystidae</taxon>
        <taxon>Cystoisospora</taxon>
    </lineage>
</organism>
<evidence type="ECO:0000256" key="4">
    <source>
        <dbReference type="SAM" id="MobiDB-lite"/>
    </source>
</evidence>
<comment type="caution">
    <text evidence="5">The sequence shown here is derived from an EMBL/GenBank/DDBJ whole genome shotgun (WGS) entry which is preliminary data.</text>
</comment>
<keyword evidence="6" id="KW-1185">Reference proteome</keyword>
<feature type="compositionally biased region" description="Basic and acidic residues" evidence="4">
    <location>
        <begin position="2280"/>
        <end position="2304"/>
    </location>
</feature>
<evidence type="ECO:0000256" key="1">
    <source>
        <dbReference type="ARBA" id="ARBA00022598"/>
    </source>
</evidence>
<dbReference type="GO" id="GO:0070740">
    <property type="term" value="F:tubulin-glutamic acid ligase activity"/>
    <property type="evidence" value="ECO:0007669"/>
    <property type="project" value="TreeGrafter"/>
</dbReference>
<feature type="region of interest" description="Disordered" evidence="4">
    <location>
        <begin position="1282"/>
        <end position="1380"/>
    </location>
</feature>
<keyword evidence="3" id="KW-0067">ATP-binding</keyword>
<dbReference type="VEuPathDB" id="ToxoDB:CSUI_001972"/>
<dbReference type="GO" id="GO:0015631">
    <property type="term" value="F:tubulin binding"/>
    <property type="evidence" value="ECO:0007669"/>
    <property type="project" value="TreeGrafter"/>
</dbReference>
<dbReference type="GO" id="GO:0005524">
    <property type="term" value="F:ATP binding"/>
    <property type="evidence" value="ECO:0007669"/>
    <property type="project" value="UniProtKB-KW"/>
</dbReference>
<dbReference type="PANTHER" id="PTHR12241:SF154">
    <property type="entry name" value="TUBULIN POLYGLUTAMYLASE TTLL11"/>
    <property type="match status" value="1"/>
</dbReference>
<dbReference type="PANTHER" id="PTHR12241">
    <property type="entry name" value="TUBULIN POLYGLUTAMYLASE"/>
    <property type="match status" value="1"/>
</dbReference>
<name>A0A2C6L6H6_9APIC</name>
<evidence type="ECO:0000313" key="5">
    <source>
        <dbReference type="EMBL" id="PHJ24177.1"/>
    </source>
</evidence>
<dbReference type="Pfam" id="PF03133">
    <property type="entry name" value="TTL"/>
    <property type="match status" value="1"/>
</dbReference>
<feature type="region of interest" description="Disordered" evidence="4">
    <location>
        <begin position="560"/>
        <end position="597"/>
    </location>
</feature>
<feature type="compositionally biased region" description="Basic and acidic residues" evidence="4">
    <location>
        <begin position="1324"/>
        <end position="1333"/>
    </location>
</feature>
<feature type="compositionally biased region" description="Acidic residues" evidence="4">
    <location>
        <begin position="1363"/>
        <end position="1374"/>
    </location>
</feature>
<feature type="region of interest" description="Disordered" evidence="4">
    <location>
        <begin position="483"/>
        <end position="506"/>
    </location>
</feature>
<dbReference type="Proteomes" id="UP000221165">
    <property type="component" value="Unassembled WGS sequence"/>
</dbReference>
<feature type="region of interest" description="Disordered" evidence="4">
    <location>
        <begin position="2237"/>
        <end position="2305"/>
    </location>
</feature>
<dbReference type="EMBL" id="MIGC01000815">
    <property type="protein sequence ID" value="PHJ24177.1"/>
    <property type="molecule type" value="Genomic_DNA"/>
</dbReference>
<proteinExistence type="predicted"/>
<feature type="compositionally biased region" description="Basic and acidic residues" evidence="4">
    <location>
        <begin position="1520"/>
        <end position="1531"/>
    </location>
</feature>
<dbReference type="GO" id="GO:0000226">
    <property type="term" value="P:microtubule cytoskeleton organization"/>
    <property type="evidence" value="ECO:0007669"/>
    <property type="project" value="TreeGrafter"/>
</dbReference>
<keyword evidence="2" id="KW-0547">Nucleotide-binding</keyword>
<feature type="compositionally biased region" description="Polar residues" evidence="4">
    <location>
        <begin position="44"/>
        <end position="62"/>
    </location>
</feature>
<feature type="compositionally biased region" description="Basic and acidic residues" evidence="4">
    <location>
        <begin position="2053"/>
        <end position="2072"/>
    </location>
</feature>
<dbReference type="OrthoDB" id="202825at2759"/>
<feature type="compositionally biased region" description="Basic and acidic residues" evidence="4">
    <location>
        <begin position="702"/>
        <end position="712"/>
    </location>
</feature>
<dbReference type="SUPFAM" id="SSF56059">
    <property type="entry name" value="Glutathione synthetase ATP-binding domain-like"/>
    <property type="match status" value="1"/>
</dbReference>
<feature type="region of interest" description="Disordered" evidence="4">
    <location>
        <begin position="358"/>
        <end position="385"/>
    </location>
</feature>
<protein>
    <submittedName>
        <fullName evidence="5">Tubulin-tyrosine ligase family protein</fullName>
    </submittedName>
</protein>
<dbReference type="GO" id="GO:0036064">
    <property type="term" value="C:ciliary basal body"/>
    <property type="evidence" value="ECO:0007669"/>
    <property type="project" value="TreeGrafter"/>
</dbReference>
<feature type="region of interest" description="Disordered" evidence="4">
    <location>
        <begin position="1835"/>
        <end position="1856"/>
    </location>
</feature>
<feature type="compositionally biased region" description="Acidic residues" evidence="4">
    <location>
        <begin position="581"/>
        <end position="593"/>
    </location>
</feature>
<dbReference type="RefSeq" id="XP_067925850.1">
    <property type="nucleotide sequence ID" value="XM_068062175.1"/>
</dbReference>
<feature type="region of interest" description="Disordered" evidence="4">
    <location>
        <begin position="702"/>
        <end position="725"/>
    </location>
</feature>
<feature type="compositionally biased region" description="Basic and acidic residues" evidence="4">
    <location>
        <begin position="358"/>
        <end position="367"/>
    </location>
</feature>
<accession>A0A2C6L6H6</accession>
<feature type="compositionally biased region" description="Polar residues" evidence="4">
    <location>
        <begin position="2267"/>
        <end position="2279"/>
    </location>
</feature>
<dbReference type="Gene3D" id="3.30.470.20">
    <property type="entry name" value="ATP-grasp fold, B domain"/>
    <property type="match status" value="1"/>
</dbReference>
<evidence type="ECO:0000313" key="6">
    <source>
        <dbReference type="Proteomes" id="UP000221165"/>
    </source>
</evidence>
<evidence type="ECO:0000256" key="2">
    <source>
        <dbReference type="ARBA" id="ARBA00022741"/>
    </source>
</evidence>
<dbReference type="PROSITE" id="PS51221">
    <property type="entry name" value="TTL"/>
    <property type="match status" value="1"/>
</dbReference>
<dbReference type="GeneID" id="94425386"/>
<feature type="region of interest" description="Disordered" evidence="4">
    <location>
        <begin position="1402"/>
        <end position="1601"/>
    </location>
</feature>
<feature type="compositionally biased region" description="Low complexity" evidence="4">
    <location>
        <begin position="11"/>
        <end position="20"/>
    </location>
</feature>